<dbReference type="AlphaFoldDB" id="A0A0G4MYX2"/>
<protein>
    <recommendedName>
        <fullName evidence="1">CorA-like transporter domain-containing protein</fullName>
    </recommendedName>
</protein>
<organism evidence="2 4">
    <name type="scientific">Verticillium longisporum</name>
    <name type="common">Verticillium dahliae var. longisporum</name>
    <dbReference type="NCBI Taxonomy" id="100787"/>
    <lineage>
        <taxon>Eukaryota</taxon>
        <taxon>Fungi</taxon>
        <taxon>Dikarya</taxon>
        <taxon>Ascomycota</taxon>
        <taxon>Pezizomycotina</taxon>
        <taxon>Sordariomycetes</taxon>
        <taxon>Hypocreomycetidae</taxon>
        <taxon>Glomerellales</taxon>
        <taxon>Plectosphaerellaceae</taxon>
        <taxon>Verticillium</taxon>
    </lineage>
</organism>
<dbReference type="Pfam" id="PF26616">
    <property type="entry name" value="CorA-like"/>
    <property type="match status" value="1"/>
</dbReference>
<evidence type="ECO:0000313" key="5">
    <source>
        <dbReference type="Proteomes" id="UP000045706"/>
    </source>
</evidence>
<evidence type="ECO:0000313" key="4">
    <source>
        <dbReference type="Proteomes" id="UP000044602"/>
    </source>
</evidence>
<dbReference type="EMBL" id="CVQI01036717">
    <property type="protein sequence ID" value="CRK47551.1"/>
    <property type="molecule type" value="Genomic_DNA"/>
</dbReference>
<dbReference type="Proteomes" id="UP000045706">
    <property type="component" value="Unassembled WGS sequence"/>
</dbReference>
<name>A0A0G4MYX2_VERLO</name>
<dbReference type="EMBL" id="CVQH01025860">
    <property type="protein sequence ID" value="CRK39403.1"/>
    <property type="molecule type" value="Genomic_DNA"/>
</dbReference>
<feature type="domain" description="CorA-like transporter" evidence="1">
    <location>
        <begin position="5"/>
        <end position="89"/>
    </location>
</feature>
<gene>
    <name evidence="2" type="ORF">BN1708_001620</name>
    <name evidence="3" type="ORF">BN1723_007608</name>
</gene>
<dbReference type="Proteomes" id="UP000044602">
    <property type="component" value="Unassembled WGS sequence"/>
</dbReference>
<dbReference type="InterPro" id="IPR058257">
    <property type="entry name" value="CorA-like_dom"/>
</dbReference>
<feature type="non-terminal residue" evidence="2">
    <location>
        <position position="286"/>
    </location>
</feature>
<evidence type="ECO:0000313" key="3">
    <source>
        <dbReference type="EMBL" id="CRK47551.1"/>
    </source>
</evidence>
<dbReference type="STRING" id="100787.A0A0G4MYX2"/>
<evidence type="ECO:0000313" key="2">
    <source>
        <dbReference type="EMBL" id="CRK39403.1"/>
    </source>
</evidence>
<sequence>MEMSEGEEKWRCRPATIYHSFDLGNGHCFWLTVKADTAIRRRIFEGQQRLDTLHPKAFATLEGAFKATLVTHLIHLEWSTEGWMRYIDEWRLIFEKSSSMPKITDIQNLEKECSIHKRDVAKLEERLAVFSPKHQQYMTSSVSELKETKVAMNQNMQVMASIRTTYKQLLDCTEPAKRLGKSCSDQVARFCDRVEAFESILQIQCRRIDSLIERLVDTKDLHEAILQYRDLVVNRNIALSTHLSALRVETVTEDMHEIAKRTEMDTSSMNTITFFTLIFLPVTFLG</sequence>
<evidence type="ECO:0000259" key="1">
    <source>
        <dbReference type="Pfam" id="PF26616"/>
    </source>
</evidence>
<reference evidence="4 5" key="1">
    <citation type="submission" date="2015-05" db="EMBL/GenBank/DDBJ databases">
        <authorList>
            <person name="Fogelqvist Johan"/>
        </authorList>
    </citation>
    <scope>NUCLEOTIDE SEQUENCE [LARGE SCALE GENOMIC DNA]</scope>
    <source>
        <strain evidence="2">VL1</strain>
        <strain evidence="3">VL2</strain>
    </source>
</reference>
<keyword evidence="4" id="KW-1185">Reference proteome</keyword>
<proteinExistence type="predicted"/>
<accession>A0A0G4MYX2</accession>